<dbReference type="Proteomes" id="UP000199205">
    <property type="component" value="Unassembled WGS sequence"/>
</dbReference>
<sequence length="206" mass="22207">MEQRYAQSRCLITGCNQYGLCGISNNGCRVCLRSLSLHVALLGATVDYHELLRPRLAGSYIIGGGLTQARAEELLREGKADAVVFGTAFLANPDCRSVSPQRASKRTGSLDLLCARSQGLYRLSDACRAGPSVASSLHAACGSAVRAFPGKVRSGFSSGMRKETKRSRTCLRASWPGCRSAYNYRRSFPCSSGSSSALPGRCRTWR</sequence>
<reference evidence="1 2" key="1">
    <citation type="submission" date="2016-08" db="EMBL/GenBank/DDBJ databases">
        <authorList>
            <person name="Seilhamer J.J."/>
        </authorList>
    </citation>
    <scope>NUCLEOTIDE SEQUENCE [LARGE SCALE GENOMIC DNA]</scope>
    <source>
        <strain evidence="1 2">P1-7</strain>
    </source>
</reference>
<evidence type="ECO:0000313" key="1">
    <source>
        <dbReference type="EMBL" id="SCB11119.1"/>
    </source>
</evidence>
<name>A0A1C3U6N2_9HYPH</name>
<dbReference type="InterPro" id="IPR013785">
    <property type="entry name" value="Aldolase_TIM"/>
</dbReference>
<evidence type="ECO:0000313" key="2">
    <source>
        <dbReference type="Proteomes" id="UP000199205"/>
    </source>
</evidence>
<protein>
    <recommendedName>
        <fullName evidence="3">NADH:flavin oxidoreductase/NADH oxidase N-terminal domain-containing protein</fullName>
    </recommendedName>
</protein>
<accession>A0A1C3U6N2</accession>
<evidence type="ECO:0008006" key="3">
    <source>
        <dbReference type="Google" id="ProtNLM"/>
    </source>
</evidence>
<dbReference type="AlphaFoldDB" id="A0A1C3U6N2"/>
<dbReference type="EMBL" id="FMAF01000001">
    <property type="protein sequence ID" value="SCB11119.1"/>
    <property type="molecule type" value="Genomic_DNA"/>
</dbReference>
<gene>
    <name evidence="1" type="ORF">GA0061101_101601</name>
</gene>
<dbReference type="Gene3D" id="3.20.20.70">
    <property type="entry name" value="Aldolase class I"/>
    <property type="match status" value="1"/>
</dbReference>
<proteinExistence type="predicted"/>
<organism evidence="1 2">
    <name type="scientific">Rhizobium lusitanum</name>
    <dbReference type="NCBI Taxonomy" id="293958"/>
    <lineage>
        <taxon>Bacteria</taxon>
        <taxon>Pseudomonadati</taxon>
        <taxon>Pseudomonadota</taxon>
        <taxon>Alphaproteobacteria</taxon>
        <taxon>Hyphomicrobiales</taxon>
        <taxon>Rhizobiaceae</taxon>
        <taxon>Rhizobium/Agrobacterium group</taxon>
        <taxon>Rhizobium</taxon>
    </lineage>
</organism>
<dbReference type="SUPFAM" id="SSF51395">
    <property type="entry name" value="FMN-linked oxidoreductases"/>
    <property type="match status" value="1"/>
</dbReference>